<dbReference type="GO" id="GO:0003700">
    <property type="term" value="F:DNA-binding transcription factor activity"/>
    <property type="evidence" value="ECO:0007669"/>
    <property type="project" value="InterPro"/>
</dbReference>
<dbReference type="InterPro" id="IPR050204">
    <property type="entry name" value="AraC_XylS_family_regulators"/>
</dbReference>
<feature type="domain" description="HTH araC/xylS-type" evidence="4">
    <location>
        <begin position="186"/>
        <end position="284"/>
    </location>
</feature>
<dbReference type="InterPro" id="IPR009057">
    <property type="entry name" value="Homeodomain-like_sf"/>
</dbReference>
<evidence type="ECO:0000259" key="4">
    <source>
        <dbReference type="PROSITE" id="PS01124"/>
    </source>
</evidence>
<dbReference type="PRINTS" id="PR00032">
    <property type="entry name" value="HTHARAC"/>
</dbReference>
<evidence type="ECO:0000256" key="1">
    <source>
        <dbReference type="ARBA" id="ARBA00023015"/>
    </source>
</evidence>
<dbReference type="SUPFAM" id="SSF46689">
    <property type="entry name" value="Homeodomain-like"/>
    <property type="match status" value="2"/>
</dbReference>
<organism evidence="5 6">
    <name type="scientific">Granulosicoccus antarcticus IMCC3135</name>
    <dbReference type="NCBI Taxonomy" id="1192854"/>
    <lineage>
        <taxon>Bacteria</taxon>
        <taxon>Pseudomonadati</taxon>
        <taxon>Pseudomonadota</taxon>
        <taxon>Gammaproteobacteria</taxon>
        <taxon>Chromatiales</taxon>
        <taxon>Granulosicoccaceae</taxon>
        <taxon>Granulosicoccus</taxon>
    </lineage>
</organism>
<accession>A0A2Z2P1A9</accession>
<dbReference type="SMART" id="SM00342">
    <property type="entry name" value="HTH_ARAC"/>
    <property type="match status" value="1"/>
</dbReference>
<dbReference type="InterPro" id="IPR018060">
    <property type="entry name" value="HTH_AraC"/>
</dbReference>
<dbReference type="RefSeq" id="WP_088921088.1">
    <property type="nucleotide sequence ID" value="NZ_CP018632.1"/>
</dbReference>
<dbReference type="Pfam" id="PF12833">
    <property type="entry name" value="HTH_18"/>
    <property type="match status" value="1"/>
</dbReference>
<dbReference type="OrthoDB" id="9783876at2"/>
<keyword evidence="3" id="KW-0804">Transcription</keyword>
<dbReference type="Gene3D" id="1.10.10.60">
    <property type="entry name" value="Homeodomain-like"/>
    <property type="match status" value="2"/>
</dbReference>
<dbReference type="Proteomes" id="UP000250079">
    <property type="component" value="Chromosome"/>
</dbReference>
<evidence type="ECO:0000313" key="5">
    <source>
        <dbReference type="EMBL" id="ASJ76291.1"/>
    </source>
</evidence>
<proteinExistence type="predicted"/>
<keyword evidence="2" id="KW-0238">DNA-binding</keyword>
<dbReference type="InterPro" id="IPR037923">
    <property type="entry name" value="HTH-like"/>
</dbReference>
<dbReference type="SUPFAM" id="SSF51215">
    <property type="entry name" value="Regulatory protein AraC"/>
    <property type="match status" value="1"/>
</dbReference>
<keyword evidence="6" id="KW-1185">Reference proteome</keyword>
<keyword evidence="1" id="KW-0805">Transcription regulation</keyword>
<gene>
    <name evidence="5" type="primary">rclR_3</name>
    <name evidence="5" type="ORF">IMCC3135_31215</name>
</gene>
<protein>
    <submittedName>
        <fullName evidence="5">RCS-specific HTH-type transcriptional activator RclR</fullName>
    </submittedName>
</protein>
<dbReference type="InterPro" id="IPR032783">
    <property type="entry name" value="AraC_lig"/>
</dbReference>
<sequence length="287" mass="32237">MTTDVLSDVLRTLRATGTVYFCDQLDPPWEKRYSGDDGASFHQIRRGSCRLESDGLVEHLGPGDLVFMAPGRAHLLRSESTTSDASGHAGDTLLLCGYCTFDNMLGTPLSELFPEVIVIRDQHLQSLGWLKAILDQLSREYLSMRPGTEIVVNRMTEVLIVELIRMNFGQQGDAPLIKALADKYISKALQRLHQHPEKSWSLELLAADVGLSRAAFAKRFKTLVGQPMFDYLTQLRMQQAGQLLAETDLPLYEVANRVGYESDLAFTRTFKKRLGVTPTLYRKQISK</sequence>
<dbReference type="EMBL" id="CP018632">
    <property type="protein sequence ID" value="ASJ76291.1"/>
    <property type="molecule type" value="Genomic_DNA"/>
</dbReference>
<evidence type="ECO:0000313" key="6">
    <source>
        <dbReference type="Proteomes" id="UP000250079"/>
    </source>
</evidence>
<dbReference type="Pfam" id="PF12852">
    <property type="entry name" value="Cupin_6"/>
    <property type="match status" value="1"/>
</dbReference>
<reference evidence="5 6" key="1">
    <citation type="submission" date="2016-12" db="EMBL/GenBank/DDBJ databases">
        <authorList>
            <person name="Song W.-J."/>
            <person name="Kurnit D.M."/>
        </authorList>
    </citation>
    <scope>NUCLEOTIDE SEQUENCE [LARGE SCALE GENOMIC DNA]</scope>
    <source>
        <strain evidence="5 6">IMCC3135</strain>
    </source>
</reference>
<evidence type="ECO:0000256" key="2">
    <source>
        <dbReference type="ARBA" id="ARBA00023125"/>
    </source>
</evidence>
<dbReference type="PANTHER" id="PTHR46796">
    <property type="entry name" value="HTH-TYPE TRANSCRIPTIONAL ACTIVATOR RHAS-RELATED"/>
    <property type="match status" value="1"/>
</dbReference>
<dbReference type="PANTHER" id="PTHR46796:SF7">
    <property type="entry name" value="ARAC FAMILY TRANSCRIPTIONAL REGULATOR"/>
    <property type="match status" value="1"/>
</dbReference>
<dbReference type="GO" id="GO:0043565">
    <property type="term" value="F:sequence-specific DNA binding"/>
    <property type="evidence" value="ECO:0007669"/>
    <property type="project" value="InterPro"/>
</dbReference>
<dbReference type="KEGG" id="gai:IMCC3135_31215"/>
<dbReference type="AlphaFoldDB" id="A0A2Z2P1A9"/>
<evidence type="ECO:0000256" key="3">
    <source>
        <dbReference type="ARBA" id="ARBA00023163"/>
    </source>
</evidence>
<dbReference type="PROSITE" id="PS01124">
    <property type="entry name" value="HTH_ARAC_FAMILY_2"/>
    <property type="match status" value="1"/>
</dbReference>
<name>A0A2Z2P1A9_9GAMM</name>
<dbReference type="InterPro" id="IPR020449">
    <property type="entry name" value="Tscrpt_reg_AraC-type_HTH"/>
</dbReference>